<name>A0A1H7N3J7_9GAMM</name>
<reference evidence="9 10" key="1">
    <citation type="submission" date="2016-10" db="EMBL/GenBank/DDBJ databases">
        <authorList>
            <person name="de Groot N.N."/>
        </authorList>
    </citation>
    <scope>NUCLEOTIDE SEQUENCE [LARGE SCALE GENOMIC DNA]</scope>
    <source>
        <strain evidence="9 10">JCM 19513</strain>
    </source>
</reference>
<comment type="similarity">
    <text evidence="2">Belongs to the OmpP1/FadL family.</text>
</comment>
<accession>A0A1H7N3J7</accession>
<dbReference type="Pfam" id="PF03349">
    <property type="entry name" value="Toluene_X"/>
    <property type="match status" value="1"/>
</dbReference>
<evidence type="ECO:0000256" key="4">
    <source>
        <dbReference type="ARBA" id="ARBA00022692"/>
    </source>
</evidence>
<gene>
    <name evidence="9" type="ORF">SAMN05216214_10910</name>
</gene>
<dbReference type="PANTHER" id="PTHR35093:SF8">
    <property type="entry name" value="OUTER MEMBRANE PROTEIN NMB0088-RELATED"/>
    <property type="match status" value="1"/>
</dbReference>
<keyword evidence="4" id="KW-0812">Transmembrane</keyword>
<dbReference type="AlphaFoldDB" id="A0A1H7N3J7"/>
<dbReference type="InterPro" id="IPR005017">
    <property type="entry name" value="OMPP1/FadL/TodX"/>
</dbReference>
<feature type="chain" id="PRO_5010234825" evidence="8">
    <location>
        <begin position="28"/>
        <end position="433"/>
    </location>
</feature>
<keyword evidence="5 8" id="KW-0732">Signal</keyword>
<keyword evidence="6" id="KW-0472">Membrane</keyword>
<evidence type="ECO:0000256" key="2">
    <source>
        <dbReference type="ARBA" id="ARBA00008163"/>
    </source>
</evidence>
<evidence type="ECO:0000313" key="9">
    <source>
        <dbReference type="EMBL" id="SEL17899.1"/>
    </source>
</evidence>
<keyword evidence="7" id="KW-0998">Cell outer membrane</keyword>
<evidence type="ECO:0000256" key="8">
    <source>
        <dbReference type="SAM" id="SignalP"/>
    </source>
</evidence>
<feature type="signal peptide" evidence="8">
    <location>
        <begin position="1"/>
        <end position="27"/>
    </location>
</feature>
<dbReference type="Gene3D" id="2.40.160.60">
    <property type="entry name" value="Outer membrane protein transport protein (OMPP1/FadL/TodX)"/>
    <property type="match status" value="1"/>
</dbReference>
<keyword evidence="10" id="KW-1185">Reference proteome</keyword>
<sequence length="433" mass="46459">MSTFSPALRLASGACLLAALAPLSALASGLILYEIGTDNTGLANAGAAARAQGPSTLASNIAGMSYLDGTQITAGAQLITGQVNFDTDSSNNLSGGGGHNAMPLSPGASLFITHALNEQWHVGFANYGDFGLGIDYSDDWAGRYYLQNGTLLGLTLMPSLSFKANEQWSFGLGLRALYGLSESELALDNNPLGIGTHPDGSLEYKADDWGFGVNLGVLYQATPATRVGLAYTSAIDLSFSDKLDPKGLSAVEQNLWNAGGLTNAKTTLDMQVPQTLTVSLFHQLDSAWALLASANWQDWSRFGEIGLDLDARNPTSTTLDANYRDSWHVSLGTQYQHSQKLRWNLGAAYDSSPVGDQYRTVTNPMGEAWRLGTGIDYALEQDLSLNLSYEFIWMGDMAVQQSKALPISDPKQVSGSYENAWMQAISSSLTWRY</sequence>
<dbReference type="EMBL" id="FOAS01000009">
    <property type="protein sequence ID" value="SEL17899.1"/>
    <property type="molecule type" value="Genomic_DNA"/>
</dbReference>
<proteinExistence type="inferred from homology"/>
<comment type="subcellular location">
    <subcellularLocation>
        <location evidence="1">Cell outer membrane</location>
        <topology evidence="1">Multi-pass membrane protein</topology>
    </subcellularLocation>
</comment>
<evidence type="ECO:0000256" key="6">
    <source>
        <dbReference type="ARBA" id="ARBA00023136"/>
    </source>
</evidence>
<evidence type="ECO:0000313" key="10">
    <source>
        <dbReference type="Proteomes" id="UP000185766"/>
    </source>
</evidence>
<dbReference type="SUPFAM" id="SSF56935">
    <property type="entry name" value="Porins"/>
    <property type="match status" value="1"/>
</dbReference>
<protein>
    <submittedName>
        <fullName evidence="9">Long-chain fatty acid transport protein</fullName>
    </submittedName>
</protein>
<dbReference type="Proteomes" id="UP000185766">
    <property type="component" value="Unassembled WGS sequence"/>
</dbReference>
<dbReference type="RefSeq" id="WP_074867805.1">
    <property type="nucleotide sequence ID" value="NZ_FOAS01000009.1"/>
</dbReference>
<dbReference type="PANTHER" id="PTHR35093">
    <property type="entry name" value="OUTER MEMBRANE PROTEIN NMB0088-RELATED"/>
    <property type="match status" value="1"/>
</dbReference>
<dbReference type="GO" id="GO:0015483">
    <property type="term" value="F:long-chain fatty acid transporting porin activity"/>
    <property type="evidence" value="ECO:0007669"/>
    <property type="project" value="TreeGrafter"/>
</dbReference>
<evidence type="ECO:0000256" key="7">
    <source>
        <dbReference type="ARBA" id="ARBA00023237"/>
    </source>
</evidence>
<evidence type="ECO:0000256" key="1">
    <source>
        <dbReference type="ARBA" id="ARBA00004571"/>
    </source>
</evidence>
<dbReference type="GO" id="GO:0009279">
    <property type="term" value="C:cell outer membrane"/>
    <property type="evidence" value="ECO:0007669"/>
    <property type="project" value="UniProtKB-SubCell"/>
</dbReference>
<organism evidence="9 10">
    <name type="scientific">Atopomonas hussainii</name>
    <dbReference type="NCBI Taxonomy" id="1429083"/>
    <lineage>
        <taxon>Bacteria</taxon>
        <taxon>Pseudomonadati</taxon>
        <taxon>Pseudomonadota</taxon>
        <taxon>Gammaproteobacteria</taxon>
        <taxon>Pseudomonadales</taxon>
        <taxon>Pseudomonadaceae</taxon>
        <taxon>Atopomonas</taxon>
    </lineage>
</organism>
<evidence type="ECO:0000256" key="5">
    <source>
        <dbReference type="ARBA" id="ARBA00022729"/>
    </source>
</evidence>
<evidence type="ECO:0000256" key="3">
    <source>
        <dbReference type="ARBA" id="ARBA00022452"/>
    </source>
</evidence>
<keyword evidence="3" id="KW-1134">Transmembrane beta strand</keyword>